<organism evidence="5 6">
    <name type="scientific">Candidatus Merdicola faecigallinarum</name>
    <dbReference type="NCBI Taxonomy" id="2840862"/>
    <lineage>
        <taxon>Bacteria</taxon>
        <taxon>Bacillati</taxon>
        <taxon>Bacillota</taxon>
        <taxon>Clostridia</taxon>
        <taxon>Candidatus Merdicola</taxon>
    </lineage>
</organism>
<dbReference type="Gene3D" id="1.20.1260.10">
    <property type="match status" value="2"/>
</dbReference>
<dbReference type="InterPro" id="IPR009078">
    <property type="entry name" value="Ferritin-like_SF"/>
</dbReference>
<name>A0A9D1LZY2_9FIRM</name>
<dbReference type="InterPro" id="IPR007760">
    <property type="entry name" value="Mn_catalase"/>
</dbReference>
<accession>A0A9D1LZY2</accession>
<comment type="caution">
    <text evidence="5">The sequence shown here is derived from an EMBL/GenBank/DDBJ whole genome shotgun (WGS) entry which is preliminary data.</text>
</comment>
<evidence type="ECO:0000256" key="1">
    <source>
        <dbReference type="ARBA" id="ARBA00007644"/>
    </source>
</evidence>
<dbReference type="SUPFAM" id="SSF47240">
    <property type="entry name" value="Ferritin-like"/>
    <property type="match status" value="1"/>
</dbReference>
<dbReference type="GO" id="GO:0005829">
    <property type="term" value="C:cytosol"/>
    <property type="evidence" value="ECO:0007669"/>
    <property type="project" value="TreeGrafter"/>
</dbReference>
<proteinExistence type="inferred from homology"/>
<keyword evidence="3" id="KW-0408">Iron</keyword>
<dbReference type="InterPro" id="IPR012347">
    <property type="entry name" value="Ferritin-like"/>
</dbReference>
<dbReference type="GO" id="GO:0005506">
    <property type="term" value="F:iron ion binding"/>
    <property type="evidence" value="ECO:0007669"/>
    <property type="project" value="TreeGrafter"/>
</dbReference>
<evidence type="ECO:0000256" key="4">
    <source>
        <dbReference type="PIRSR" id="PIRSR607760-1"/>
    </source>
</evidence>
<dbReference type="Pfam" id="PF05067">
    <property type="entry name" value="Mn_catalase"/>
    <property type="match status" value="1"/>
</dbReference>
<reference evidence="5" key="2">
    <citation type="journal article" date="2021" name="PeerJ">
        <title>Extensive microbial diversity within the chicken gut microbiome revealed by metagenomics and culture.</title>
        <authorList>
            <person name="Gilroy R."/>
            <person name="Ravi A."/>
            <person name="Getino M."/>
            <person name="Pursley I."/>
            <person name="Horton D.L."/>
            <person name="Alikhan N.F."/>
            <person name="Baker D."/>
            <person name="Gharbi K."/>
            <person name="Hall N."/>
            <person name="Watson M."/>
            <person name="Adriaenssens E.M."/>
            <person name="Foster-Nyarko E."/>
            <person name="Jarju S."/>
            <person name="Secka A."/>
            <person name="Antonio M."/>
            <person name="Oren A."/>
            <person name="Chaudhuri R.R."/>
            <person name="La Ragione R."/>
            <person name="Hildebrand F."/>
            <person name="Pallen M.J."/>
        </authorList>
    </citation>
    <scope>NUCLEOTIDE SEQUENCE</scope>
    <source>
        <strain evidence="5">CHK195-15760</strain>
    </source>
</reference>
<evidence type="ECO:0000256" key="3">
    <source>
        <dbReference type="ARBA" id="ARBA00023004"/>
    </source>
</evidence>
<sequence length="180" mass="21043">MDGVKLQNMLNEYRNLPYPEIKNIYQNHAYANLLYDDLSGELGELSAVTQYVYEHLNIQTEDILSNVLLGIAIQEMKHLNLVGDLIRKMGNKPYLISSKGTYWSSSNIKYQDMPLKDLMNYNIKTEEIAIAGYRKAIQKTRNLEIRKLWDRIIKDEKNHIKIFQEIISELDSECVNEKKT</sequence>
<comment type="similarity">
    <text evidence="1">Belongs to the manganese catalase family.</text>
</comment>
<feature type="binding site" evidence="4">
    <location>
        <position position="75"/>
    </location>
    <ligand>
        <name>Mn(2+)</name>
        <dbReference type="ChEBI" id="CHEBI:29035"/>
        <label>1</label>
    </ligand>
</feature>
<dbReference type="GO" id="GO:0004322">
    <property type="term" value="F:ferroxidase activity"/>
    <property type="evidence" value="ECO:0007669"/>
    <property type="project" value="TreeGrafter"/>
</dbReference>
<dbReference type="PANTHER" id="PTHR30295:SF0">
    <property type="entry name" value="BACTERIOFERRITIN"/>
    <property type="match status" value="1"/>
</dbReference>
<dbReference type="EMBL" id="DVNH01000005">
    <property type="protein sequence ID" value="HIU51105.1"/>
    <property type="molecule type" value="Genomic_DNA"/>
</dbReference>
<keyword evidence="4" id="KW-0464">Manganese</keyword>
<dbReference type="Proteomes" id="UP000824093">
    <property type="component" value="Unassembled WGS sequence"/>
</dbReference>
<dbReference type="PANTHER" id="PTHR30295">
    <property type="entry name" value="BACTERIOFERRITIN"/>
    <property type="match status" value="1"/>
</dbReference>
<evidence type="ECO:0000313" key="6">
    <source>
        <dbReference type="Proteomes" id="UP000824093"/>
    </source>
</evidence>
<feature type="binding site" evidence="4">
    <location>
        <position position="44"/>
    </location>
    <ligand>
        <name>Mn(2+)</name>
        <dbReference type="ChEBI" id="CHEBI:29035"/>
        <label>1</label>
    </ligand>
</feature>
<dbReference type="AlphaFoldDB" id="A0A9D1LZY2"/>
<gene>
    <name evidence="5" type="ORF">IAB70_00540</name>
</gene>
<evidence type="ECO:0000313" key="5">
    <source>
        <dbReference type="EMBL" id="HIU51105.1"/>
    </source>
</evidence>
<feature type="binding site" evidence="4">
    <location>
        <position position="78"/>
    </location>
    <ligand>
        <name>Mn(2+)</name>
        <dbReference type="ChEBI" id="CHEBI:29035"/>
        <label>1</label>
    </ligand>
</feature>
<dbReference type="GO" id="GO:0020037">
    <property type="term" value="F:heme binding"/>
    <property type="evidence" value="ECO:0007669"/>
    <property type="project" value="TreeGrafter"/>
</dbReference>
<keyword evidence="4" id="KW-0479">Metal-binding</keyword>
<protein>
    <submittedName>
        <fullName evidence="5">Manganese catalase family protein</fullName>
    </submittedName>
</protein>
<evidence type="ECO:0000256" key="2">
    <source>
        <dbReference type="ARBA" id="ARBA00022434"/>
    </source>
</evidence>
<comment type="cofactor">
    <cofactor evidence="4">
        <name>Mn(2+)</name>
        <dbReference type="ChEBI" id="CHEBI:29035"/>
    </cofactor>
    <text evidence="4">Binds 2 manganese ions per subunit.</text>
</comment>
<dbReference type="GO" id="GO:0006879">
    <property type="term" value="P:intracellular iron ion homeostasis"/>
    <property type="evidence" value="ECO:0007669"/>
    <property type="project" value="UniProtKB-KW"/>
</dbReference>
<keyword evidence="2" id="KW-0409">Iron storage</keyword>
<reference evidence="5" key="1">
    <citation type="submission" date="2020-10" db="EMBL/GenBank/DDBJ databases">
        <authorList>
            <person name="Gilroy R."/>
        </authorList>
    </citation>
    <scope>NUCLEOTIDE SEQUENCE</scope>
    <source>
        <strain evidence="5">CHK195-15760</strain>
    </source>
</reference>